<gene>
    <name evidence="3" type="ORF">C8046_01605</name>
</gene>
<evidence type="ECO:0000313" key="3">
    <source>
        <dbReference type="EMBL" id="PWD49597.1"/>
    </source>
</evidence>
<dbReference type="EMBL" id="PYHR01000002">
    <property type="protein sequence ID" value="PWD49597.1"/>
    <property type="molecule type" value="Genomic_DNA"/>
</dbReference>
<comment type="caution">
    <text evidence="3">The sequence shown here is derived from an EMBL/GenBank/DDBJ whole genome shotgun (WGS) entry which is preliminary data.</text>
</comment>
<dbReference type="Proteomes" id="UP000245166">
    <property type="component" value="Unassembled WGS sequence"/>
</dbReference>
<feature type="region of interest" description="Disordered" evidence="1">
    <location>
        <begin position="121"/>
        <end position="155"/>
    </location>
</feature>
<feature type="transmembrane region" description="Helical" evidence="2">
    <location>
        <begin position="67"/>
        <end position="89"/>
    </location>
</feature>
<proteinExistence type="predicted"/>
<reference evidence="3 4" key="1">
    <citation type="submission" date="2018-03" db="EMBL/GenBank/DDBJ databases">
        <title>Genome assembly of novel Miniimonas species PCH200.</title>
        <authorList>
            <person name="Thakur V."/>
            <person name="Kumar V."/>
            <person name="Singh D."/>
        </authorList>
    </citation>
    <scope>NUCLEOTIDE SEQUENCE [LARGE SCALE GENOMIC DNA]</scope>
    <source>
        <strain evidence="3 4">PCH200</strain>
    </source>
</reference>
<evidence type="ECO:0000313" key="4">
    <source>
        <dbReference type="Proteomes" id="UP000245166"/>
    </source>
</evidence>
<keyword evidence="2" id="KW-0812">Transmembrane</keyword>
<feature type="compositionally biased region" description="Low complexity" evidence="1">
    <location>
        <begin position="121"/>
        <end position="135"/>
    </location>
</feature>
<dbReference type="Pfam" id="PF09534">
    <property type="entry name" value="Trp_oprn_chp"/>
    <property type="match status" value="1"/>
</dbReference>
<feature type="compositionally biased region" description="Basic residues" evidence="1">
    <location>
        <begin position="1"/>
        <end position="19"/>
    </location>
</feature>
<keyword evidence="2" id="KW-1133">Transmembrane helix</keyword>
<protein>
    <recommendedName>
        <fullName evidence="5">Tryptophan-associated membrane protein</fullName>
    </recommendedName>
</protein>
<evidence type="ECO:0000256" key="1">
    <source>
        <dbReference type="SAM" id="MobiDB-lite"/>
    </source>
</evidence>
<evidence type="ECO:0000256" key="2">
    <source>
        <dbReference type="SAM" id="Phobius"/>
    </source>
</evidence>
<feature type="region of interest" description="Disordered" evidence="1">
    <location>
        <begin position="1"/>
        <end position="20"/>
    </location>
</feature>
<accession>A0A2U1ZRI9</accession>
<sequence>MRDQGRRRRARGAARRRSRGTAVTRGRALGAVVVLAAATFGLASLPWFSATVVQVSGEETISIAGTGASPVIGALLLVVGAGVVAYLLARGVLARIVAGVLTVAGAAVVASCVVALQDPAAPCSGSPPRSPGCRSWPARSPWRPGAGCAPPSPSR</sequence>
<keyword evidence="2" id="KW-0472">Membrane</keyword>
<dbReference type="InterPro" id="IPR019051">
    <property type="entry name" value="Trp_biosyn_TM_oprn/chp"/>
</dbReference>
<keyword evidence="4" id="KW-1185">Reference proteome</keyword>
<dbReference type="AlphaFoldDB" id="A0A2U1ZRI9"/>
<feature type="transmembrane region" description="Helical" evidence="2">
    <location>
        <begin position="96"/>
        <end position="116"/>
    </location>
</feature>
<name>A0A2U1ZRI9_9MICO</name>
<evidence type="ECO:0008006" key="5">
    <source>
        <dbReference type="Google" id="ProtNLM"/>
    </source>
</evidence>
<organism evidence="3 4">
    <name type="scientific">Serinibacter arcticus</name>
    <dbReference type="NCBI Taxonomy" id="1655435"/>
    <lineage>
        <taxon>Bacteria</taxon>
        <taxon>Bacillati</taxon>
        <taxon>Actinomycetota</taxon>
        <taxon>Actinomycetes</taxon>
        <taxon>Micrococcales</taxon>
        <taxon>Beutenbergiaceae</taxon>
        <taxon>Serinibacter</taxon>
    </lineage>
</organism>